<evidence type="ECO:0000313" key="2">
    <source>
        <dbReference type="WBParaSite" id="MhA1_Contig1016.frz3.gene2"/>
    </source>
</evidence>
<organism evidence="1 2">
    <name type="scientific">Meloidogyne hapla</name>
    <name type="common">Root-knot nematode worm</name>
    <dbReference type="NCBI Taxonomy" id="6305"/>
    <lineage>
        <taxon>Eukaryota</taxon>
        <taxon>Metazoa</taxon>
        <taxon>Ecdysozoa</taxon>
        <taxon>Nematoda</taxon>
        <taxon>Chromadorea</taxon>
        <taxon>Rhabditida</taxon>
        <taxon>Tylenchina</taxon>
        <taxon>Tylenchomorpha</taxon>
        <taxon>Tylenchoidea</taxon>
        <taxon>Meloidogynidae</taxon>
        <taxon>Meloidogyninae</taxon>
        <taxon>Meloidogyne</taxon>
    </lineage>
</organism>
<name>A0A1I8AX52_MELHA</name>
<keyword evidence="1" id="KW-1185">Reference proteome</keyword>
<dbReference type="WBParaSite" id="MhA1_Contig1016.frz3.gene2">
    <property type="protein sequence ID" value="MhA1_Contig1016.frz3.gene2"/>
    <property type="gene ID" value="MhA1_Contig1016.frz3.gene2"/>
</dbReference>
<protein>
    <submittedName>
        <fullName evidence="2">Glucuronosyltransferase</fullName>
    </submittedName>
</protein>
<dbReference type="Gene3D" id="3.40.50.2000">
    <property type="entry name" value="Glycogen Phosphorylase B"/>
    <property type="match status" value="1"/>
</dbReference>
<accession>A0A1I8AX52</accession>
<sequence>MIEHPQCVVLVSFGTVKLSGDLNAENIKNMFERFEENETCRFDVRIERNLLPENYDKDKIKVKEGWINQQKILCT</sequence>
<dbReference type="Proteomes" id="UP000095281">
    <property type="component" value="Unplaced"/>
</dbReference>
<proteinExistence type="predicted"/>
<dbReference type="AlphaFoldDB" id="A0A1I8AX52"/>
<reference evidence="2" key="1">
    <citation type="submission" date="2016-11" db="UniProtKB">
        <authorList>
            <consortium name="WormBaseParasite"/>
        </authorList>
    </citation>
    <scope>IDENTIFICATION</scope>
</reference>
<evidence type="ECO:0000313" key="1">
    <source>
        <dbReference type="Proteomes" id="UP000095281"/>
    </source>
</evidence>